<keyword evidence="5" id="KW-1185">Reference proteome</keyword>
<dbReference type="PANTHER" id="PTHR31084:SF0">
    <property type="entry name" value="ALPHA-L-FUCOSIDASE 2"/>
    <property type="match status" value="1"/>
</dbReference>
<gene>
    <name evidence="4" type="ORF">BCR39DRAFT_539315</name>
</gene>
<dbReference type="GO" id="GO:0005975">
    <property type="term" value="P:carbohydrate metabolic process"/>
    <property type="evidence" value="ECO:0007669"/>
    <property type="project" value="InterPro"/>
</dbReference>
<evidence type="ECO:0000313" key="5">
    <source>
        <dbReference type="Proteomes" id="UP000193986"/>
    </source>
</evidence>
<evidence type="ECO:0000256" key="1">
    <source>
        <dbReference type="SAM" id="MobiDB-lite"/>
    </source>
</evidence>
<organism evidence="4 5">
    <name type="scientific">Naematelia encephala</name>
    <dbReference type="NCBI Taxonomy" id="71784"/>
    <lineage>
        <taxon>Eukaryota</taxon>
        <taxon>Fungi</taxon>
        <taxon>Dikarya</taxon>
        <taxon>Basidiomycota</taxon>
        <taxon>Agaricomycotina</taxon>
        <taxon>Tremellomycetes</taxon>
        <taxon>Tremellales</taxon>
        <taxon>Naemateliaceae</taxon>
        <taxon>Naematelia</taxon>
    </lineage>
</organism>
<comment type="caution">
    <text evidence="4">The sequence shown here is derived from an EMBL/GenBank/DDBJ whole genome shotgun (WGS) entry which is preliminary data.</text>
</comment>
<dbReference type="PANTHER" id="PTHR31084">
    <property type="entry name" value="ALPHA-L-FUCOSIDASE 2"/>
    <property type="match status" value="1"/>
</dbReference>
<dbReference type="InterPro" id="IPR008928">
    <property type="entry name" value="6-hairpin_glycosidase_sf"/>
</dbReference>
<dbReference type="SUPFAM" id="SSF48208">
    <property type="entry name" value="Six-hairpin glycosidases"/>
    <property type="match status" value="1"/>
</dbReference>
<feature type="domain" description="Glycosyl hydrolase family 95 catalytic" evidence="3">
    <location>
        <begin position="275"/>
        <end position="614"/>
    </location>
</feature>
<dbReference type="InParanoid" id="A0A1Y2AWZ9"/>
<dbReference type="Pfam" id="PF22124">
    <property type="entry name" value="Glyco_hydro_95_cat"/>
    <property type="match status" value="1"/>
</dbReference>
<evidence type="ECO:0000259" key="2">
    <source>
        <dbReference type="Pfam" id="PF21307"/>
    </source>
</evidence>
<feature type="region of interest" description="Disordered" evidence="1">
    <location>
        <begin position="360"/>
        <end position="390"/>
    </location>
</feature>
<dbReference type="EMBL" id="MCFC01000041">
    <property type="protein sequence ID" value="ORY27113.1"/>
    <property type="molecule type" value="Genomic_DNA"/>
</dbReference>
<dbReference type="AlphaFoldDB" id="A0A1Y2AWZ9"/>
<sequence length="761" mass="85184">MSFCSGVSSVDWRAFLAQHDLVWTQLPEAWDEGPFMGNGMLGSMLYYDTVARSLRLDINSTEVQDHRRPIVNSGIENSRLPVGHFLLRTAGSVIDASFRLDLYDATCLGTLRTTEGAITLKIYVHSLEMVTIVFMSSTLGEADAAWEFVPEEAFSVRQAYGLRTNVAARFEKDYEPNPKGFRRDDGFEQLWVQPLHAGGGTASAWNATDGRLIVSIAYDRMAVPETQVLNTVRRLKAADESDMSTSHLAWWHAYYQASFVTIPDARLESFYWIQMYKIACATREDRAMVDNNGPWLQETPWSYATWNLNVQLTYWCMIPSNRAALVRSLMNTIHDHREELIKNCEPRYRHDSATLLRTTGTDLHAPANAPSETGTVGCQSGLSSGSSDSLAPPEVGNLPWALHNCWLAFKHTMDLEMLREKLYPMLRRTTNYYLHFLTRSEDGKLHLLPTYSPEYGSARDTVYNLAILRWSCTALLEAADLLGIDDNLIPSWKNVLQDLVDYPADDAMGWLIGDDLPLSTSHRHYSHILQAYPLYLVNRDQGKPATEIIRKTLEHWQSMPEMLRGYSCTGAASISAALGKGDDALAYLMGLFDDFIRPNTMYKEDGPVIETPLSGAQSILDMLCQSWGGVVRPFPAMPALWKQALFADLTAEGGFVLSARWEGSKTKWISIHSKAGQPLIVETDISQPKVIVDGMSLSVVRNDSGFLVIDLKKGETVLIHPKDDAPNVAIVPIRQASIYTNIWGINPHSINSGNRESRIDG</sequence>
<feature type="domain" description="Alpha fucosidase A-like C-terminal" evidence="2">
    <location>
        <begin position="625"/>
        <end position="717"/>
    </location>
</feature>
<dbReference type="InterPro" id="IPR012341">
    <property type="entry name" value="6hp_glycosidase-like_sf"/>
</dbReference>
<evidence type="ECO:0000259" key="3">
    <source>
        <dbReference type="Pfam" id="PF22124"/>
    </source>
</evidence>
<dbReference type="InterPro" id="IPR054363">
    <property type="entry name" value="GH95_cat"/>
</dbReference>
<proteinExistence type="predicted"/>
<dbReference type="GO" id="GO:0004560">
    <property type="term" value="F:alpha-L-fucosidase activity"/>
    <property type="evidence" value="ECO:0007669"/>
    <property type="project" value="TreeGrafter"/>
</dbReference>
<dbReference type="Proteomes" id="UP000193986">
    <property type="component" value="Unassembled WGS sequence"/>
</dbReference>
<dbReference type="OrthoDB" id="2848340at2759"/>
<feature type="compositionally biased region" description="Low complexity" evidence="1">
    <location>
        <begin position="380"/>
        <end position="390"/>
    </location>
</feature>
<reference evidence="4 5" key="1">
    <citation type="submission" date="2016-07" db="EMBL/GenBank/DDBJ databases">
        <title>Pervasive Adenine N6-methylation of Active Genes in Fungi.</title>
        <authorList>
            <consortium name="DOE Joint Genome Institute"/>
            <person name="Mondo S.J."/>
            <person name="Dannebaum R.O."/>
            <person name="Kuo R.C."/>
            <person name="Labutti K."/>
            <person name="Haridas S."/>
            <person name="Kuo A."/>
            <person name="Salamov A."/>
            <person name="Ahrendt S.R."/>
            <person name="Lipzen A."/>
            <person name="Sullivan W."/>
            <person name="Andreopoulos W.B."/>
            <person name="Clum A."/>
            <person name="Lindquist E."/>
            <person name="Daum C."/>
            <person name="Ramamoorthy G.K."/>
            <person name="Gryganskyi A."/>
            <person name="Culley D."/>
            <person name="Magnuson J.K."/>
            <person name="James T.Y."/>
            <person name="O'Malley M.A."/>
            <person name="Stajich J.E."/>
            <person name="Spatafora J.W."/>
            <person name="Visel A."/>
            <person name="Grigoriev I.V."/>
        </authorList>
    </citation>
    <scope>NUCLEOTIDE SEQUENCE [LARGE SCALE GENOMIC DNA]</scope>
    <source>
        <strain evidence="4 5">68-887.2</strain>
    </source>
</reference>
<evidence type="ECO:0000313" key="4">
    <source>
        <dbReference type="EMBL" id="ORY27113.1"/>
    </source>
</evidence>
<accession>A0A1Y2AWZ9</accession>
<protein>
    <submittedName>
        <fullName evidence="4">Alpha-L-fucosidase</fullName>
    </submittedName>
</protein>
<dbReference type="Gene3D" id="1.50.10.10">
    <property type="match status" value="1"/>
</dbReference>
<name>A0A1Y2AWZ9_9TREE</name>
<dbReference type="Pfam" id="PF21307">
    <property type="entry name" value="Glyco_hydro_95_C"/>
    <property type="match status" value="1"/>
</dbReference>
<dbReference type="InterPro" id="IPR049053">
    <property type="entry name" value="AFCA-like_C"/>
</dbReference>